<feature type="transmembrane region" description="Helical" evidence="2">
    <location>
        <begin position="269"/>
        <end position="293"/>
    </location>
</feature>
<dbReference type="GeneID" id="74944393"/>
<keyword evidence="2" id="KW-0472">Membrane</keyword>
<sequence>MRLVQVLVPKGKIDPVLTALDELDIDCAVFPEIGRGEFEAMVQFPVPPGGVETVLEELSEAGIREDSYTIVLATETVVSQRLPALEARFPGLRISREELHARAQDLAPANSTFFAFIVLSTVIATTGLLLDSAATIIGAMVVAPLMGPAISASVGTVLDDAKMASRGVRLQVSGLVVAILVGAALGWVFQQTVLVPPDLDITEVGQIAERTSPNFLSLFLALGSGIAGAISIMRGAGSSLVGVAIAVALVPPAATAGLGIAWGLPLVTIAAAVLVVVNLLAINISALVIFSLSGFQPIDLGQVRGSRRRLASRIAIIGVSILLLSVVLGAVTWTSVQTESVRTESRAVVESVFAEATVDEAEIVLLEVDVEYSALEYLAQFPVRVDILVGLPPTVERPPDFAQTFDDLLSERTGREHFVRVGFIDEQVSDATGRDPNRLFEVVENETNETASPTPTPDSARLRGPPPAGPLDPLAERSVRAPSWRAPDYI</sequence>
<dbReference type="RefSeq" id="WP_260593030.1">
    <property type="nucleotide sequence ID" value="NZ_CP104003.1"/>
</dbReference>
<feature type="region of interest" description="Disordered" evidence="1">
    <location>
        <begin position="442"/>
        <end position="490"/>
    </location>
</feature>
<evidence type="ECO:0000256" key="2">
    <source>
        <dbReference type="SAM" id="Phobius"/>
    </source>
</evidence>
<dbReference type="InterPro" id="IPR005240">
    <property type="entry name" value="DUF389"/>
</dbReference>
<feature type="transmembrane region" description="Helical" evidence="2">
    <location>
        <begin position="314"/>
        <end position="336"/>
    </location>
</feature>
<gene>
    <name evidence="3" type="ORF">N0B31_18185</name>
</gene>
<keyword evidence="2" id="KW-1133">Transmembrane helix</keyword>
<dbReference type="EMBL" id="CP104003">
    <property type="protein sequence ID" value="UWM54036.1"/>
    <property type="molecule type" value="Genomic_DNA"/>
</dbReference>
<name>A0A9E7R1J5_9EURY</name>
<evidence type="ECO:0000256" key="1">
    <source>
        <dbReference type="SAM" id="MobiDB-lite"/>
    </source>
</evidence>
<dbReference type="AlphaFoldDB" id="A0A9E7R1J5"/>
<protein>
    <submittedName>
        <fullName evidence="3">TIGR00341 family protein</fullName>
    </submittedName>
</protein>
<dbReference type="NCBIfam" id="TIGR00341">
    <property type="entry name" value="TIGR00341 family protein"/>
    <property type="match status" value="1"/>
</dbReference>
<dbReference type="PANTHER" id="PTHR20992">
    <property type="entry name" value="AT15442P-RELATED"/>
    <property type="match status" value="1"/>
</dbReference>
<feature type="transmembrane region" description="Helical" evidence="2">
    <location>
        <begin position="240"/>
        <end position="263"/>
    </location>
</feature>
<feature type="transmembrane region" description="Helical" evidence="2">
    <location>
        <begin position="170"/>
        <end position="189"/>
    </location>
</feature>
<evidence type="ECO:0000313" key="3">
    <source>
        <dbReference type="EMBL" id="UWM54036.1"/>
    </source>
</evidence>
<reference evidence="3" key="1">
    <citation type="submission" date="2022-09" db="EMBL/GenBank/DDBJ databases">
        <title>Diverse halophilic archaea isolated from saline environments.</title>
        <authorList>
            <person name="Cui H.-L."/>
        </authorList>
    </citation>
    <scope>NUCLEOTIDE SEQUENCE</scope>
    <source>
        <strain evidence="3">ZS-35-S2</strain>
    </source>
</reference>
<keyword evidence="2" id="KW-0812">Transmembrane</keyword>
<feature type="transmembrane region" description="Helical" evidence="2">
    <location>
        <begin position="215"/>
        <end position="233"/>
    </location>
</feature>
<proteinExistence type="predicted"/>
<organism evidence="3 4">
    <name type="scientific">Salinirubellus salinus</name>
    <dbReference type="NCBI Taxonomy" id="1364945"/>
    <lineage>
        <taxon>Archaea</taxon>
        <taxon>Methanobacteriati</taxon>
        <taxon>Methanobacteriota</taxon>
        <taxon>Stenosarchaea group</taxon>
        <taxon>Halobacteria</taxon>
        <taxon>Halobacteriales</taxon>
        <taxon>Natronomonadaceae</taxon>
        <taxon>Salinirubellus</taxon>
    </lineage>
</organism>
<feature type="transmembrane region" description="Helical" evidence="2">
    <location>
        <begin position="136"/>
        <end position="158"/>
    </location>
</feature>
<evidence type="ECO:0000313" key="4">
    <source>
        <dbReference type="Proteomes" id="UP001057580"/>
    </source>
</evidence>
<dbReference type="Proteomes" id="UP001057580">
    <property type="component" value="Chromosome"/>
</dbReference>
<dbReference type="KEGG" id="ssai:N0B31_18185"/>
<accession>A0A9E7R1J5</accession>
<dbReference type="PANTHER" id="PTHR20992:SF9">
    <property type="entry name" value="AT15442P-RELATED"/>
    <property type="match status" value="1"/>
</dbReference>
<dbReference type="Pfam" id="PF04087">
    <property type="entry name" value="DUF389"/>
    <property type="match status" value="1"/>
</dbReference>
<keyword evidence="4" id="KW-1185">Reference proteome</keyword>
<feature type="transmembrane region" description="Helical" evidence="2">
    <location>
        <begin position="112"/>
        <end position="130"/>
    </location>
</feature>